<dbReference type="OrthoDB" id="5600418at2759"/>
<keyword evidence="10" id="KW-0227">DNA damage</keyword>
<keyword evidence="15" id="KW-0175">Coiled coil</keyword>
<name>A0A9D4U9D9_ADICA</name>
<feature type="region of interest" description="Disordered" evidence="16">
    <location>
        <begin position="83"/>
        <end position="105"/>
    </location>
</feature>
<dbReference type="CDD" id="cd16450">
    <property type="entry name" value="mRING-C3HGC3_RFWD3"/>
    <property type="match status" value="1"/>
</dbReference>
<evidence type="ECO:0000256" key="8">
    <source>
        <dbReference type="ARBA" id="ARBA00022679"/>
    </source>
</evidence>
<dbReference type="Gene3D" id="3.30.40.10">
    <property type="entry name" value="Zinc/RING finger domain, C3HC4 (zinc finger)"/>
    <property type="match status" value="1"/>
</dbReference>
<dbReference type="EC" id="2.3.2.27" evidence="5"/>
<dbReference type="Proteomes" id="UP000886520">
    <property type="component" value="Chromosome 21"/>
</dbReference>
<evidence type="ECO:0000259" key="17">
    <source>
        <dbReference type="PROSITE" id="PS50089"/>
    </source>
</evidence>
<dbReference type="InterPro" id="IPR001841">
    <property type="entry name" value="Znf_RING"/>
</dbReference>
<evidence type="ECO:0000256" key="15">
    <source>
        <dbReference type="SAM" id="Coils"/>
    </source>
</evidence>
<dbReference type="AlphaFoldDB" id="A0A9D4U9D9"/>
<evidence type="ECO:0000256" key="5">
    <source>
        <dbReference type="ARBA" id="ARBA00012483"/>
    </source>
</evidence>
<dbReference type="SMART" id="SM00184">
    <property type="entry name" value="RING"/>
    <property type="match status" value="1"/>
</dbReference>
<dbReference type="Pfam" id="PF13639">
    <property type="entry name" value="zf-RING_2"/>
    <property type="match status" value="1"/>
</dbReference>
<dbReference type="GO" id="GO:0016567">
    <property type="term" value="P:protein ubiquitination"/>
    <property type="evidence" value="ECO:0007669"/>
    <property type="project" value="InterPro"/>
</dbReference>
<feature type="compositionally biased region" description="Polar residues" evidence="16">
    <location>
        <begin position="30"/>
        <end position="39"/>
    </location>
</feature>
<dbReference type="EMBL" id="JABFUD020000021">
    <property type="protein sequence ID" value="KAI5063585.1"/>
    <property type="molecule type" value="Genomic_DNA"/>
</dbReference>
<dbReference type="GO" id="GO:0005634">
    <property type="term" value="C:nucleus"/>
    <property type="evidence" value="ECO:0007669"/>
    <property type="project" value="InterPro"/>
</dbReference>
<keyword evidence="8" id="KW-0808">Transferase</keyword>
<keyword evidence="12" id="KW-0234">DNA repair</keyword>
<keyword evidence="7" id="KW-0853">WD repeat</keyword>
<dbReference type="GO" id="GO:0061630">
    <property type="term" value="F:ubiquitin protein ligase activity"/>
    <property type="evidence" value="ECO:0007669"/>
    <property type="project" value="UniProtKB-EC"/>
</dbReference>
<evidence type="ECO:0000256" key="9">
    <source>
        <dbReference type="ARBA" id="ARBA00022737"/>
    </source>
</evidence>
<organism evidence="18 19">
    <name type="scientific">Adiantum capillus-veneris</name>
    <name type="common">Maidenhair fern</name>
    <dbReference type="NCBI Taxonomy" id="13818"/>
    <lineage>
        <taxon>Eukaryota</taxon>
        <taxon>Viridiplantae</taxon>
        <taxon>Streptophyta</taxon>
        <taxon>Embryophyta</taxon>
        <taxon>Tracheophyta</taxon>
        <taxon>Polypodiopsida</taxon>
        <taxon>Polypodiidae</taxon>
        <taxon>Polypodiales</taxon>
        <taxon>Pteridineae</taxon>
        <taxon>Pteridaceae</taxon>
        <taxon>Vittarioideae</taxon>
        <taxon>Adiantum</taxon>
    </lineage>
</organism>
<comment type="caution">
    <text evidence="18">The sequence shown here is derived from an EMBL/GenBank/DDBJ whole genome shotgun (WGS) entry which is preliminary data.</text>
</comment>
<protein>
    <recommendedName>
        <fullName evidence="5">RING-type E3 ubiquitin transferase</fullName>
        <ecNumber evidence="5">2.3.2.27</ecNumber>
    </recommendedName>
</protein>
<dbReference type="InterPro" id="IPR001680">
    <property type="entry name" value="WD40_rpt"/>
</dbReference>
<keyword evidence="14" id="KW-0479">Metal-binding</keyword>
<reference evidence="18" key="1">
    <citation type="submission" date="2021-01" db="EMBL/GenBank/DDBJ databases">
        <title>Adiantum capillus-veneris genome.</title>
        <authorList>
            <person name="Fang Y."/>
            <person name="Liao Q."/>
        </authorList>
    </citation>
    <scope>NUCLEOTIDE SEQUENCE</scope>
    <source>
        <strain evidence="18">H3</strain>
        <tissue evidence="18">Leaf</tissue>
    </source>
</reference>
<dbReference type="PANTHER" id="PTHR16047">
    <property type="entry name" value="RFWD3 PROTEIN"/>
    <property type="match status" value="1"/>
</dbReference>
<evidence type="ECO:0000256" key="11">
    <source>
        <dbReference type="ARBA" id="ARBA00022786"/>
    </source>
</evidence>
<dbReference type="InterPro" id="IPR036322">
    <property type="entry name" value="WD40_repeat_dom_sf"/>
</dbReference>
<dbReference type="SUPFAM" id="SSF57850">
    <property type="entry name" value="RING/U-box"/>
    <property type="match status" value="1"/>
</dbReference>
<accession>A0A9D4U9D9</accession>
<feature type="domain" description="RING-type" evidence="17">
    <location>
        <begin position="227"/>
        <end position="274"/>
    </location>
</feature>
<dbReference type="GO" id="GO:0036297">
    <property type="term" value="P:interstrand cross-link repair"/>
    <property type="evidence" value="ECO:0007669"/>
    <property type="project" value="InterPro"/>
</dbReference>
<evidence type="ECO:0000313" key="19">
    <source>
        <dbReference type="Proteomes" id="UP000886520"/>
    </source>
</evidence>
<keyword evidence="13" id="KW-0539">Nucleus</keyword>
<dbReference type="PROSITE" id="PS50089">
    <property type="entry name" value="ZF_RING_2"/>
    <property type="match status" value="1"/>
</dbReference>
<comment type="pathway">
    <text evidence="4">Protein modification; protein ubiquitination.</text>
</comment>
<keyword evidence="6" id="KW-0963">Cytoplasm</keyword>
<keyword evidence="14" id="KW-0862">Zinc</keyword>
<keyword evidence="9" id="KW-0677">Repeat</keyword>
<gene>
    <name evidence="18" type="ORF">GOP47_0022132</name>
</gene>
<evidence type="ECO:0000256" key="1">
    <source>
        <dbReference type="ARBA" id="ARBA00000900"/>
    </source>
</evidence>
<keyword evidence="11" id="KW-0833">Ubl conjugation pathway</keyword>
<evidence type="ECO:0000256" key="16">
    <source>
        <dbReference type="SAM" id="MobiDB-lite"/>
    </source>
</evidence>
<evidence type="ECO:0000256" key="14">
    <source>
        <dbReference type="PROSITE-ProRule" id="PRU00175"/>
    </source>
</evidence>
<evidence type="ECO:0000256" key="3">
    <source>
        <dbReference type="ARBA" id="ARBA00004496"/>
    </source>
</evidence>
<evidence type="ECO:0000256" key="10">
    <source>
        <dbReference type="ARBA" id="ARBA00022763"/>
    </source>
</evidence>
<dbReference type="SMART" id="SM00320">
    <property type="entry name" value="WD40"/>
    <property type="match status" value="4"/>
</dbReference>
<feature type="coiled-coil region" evidence="15">
    <location>
        <begin position="297"/>
        <end position="331"/>
    </location>
</feature>
<evidence type="ECO:0000256" key="13">
    <source>
        <dbReference type="ARBA" id="ARBA00023242"/>
    </source>
</evidence>
<dbReference type="Gene3D" id="2.130.10.10">
    <property type="entry name" value="YVTN repeat-like/Quinoprotein amine dehydrogenase"/>
    <property type="match status" value="1"/>
</dbReference>
<dbReference type="GO" id="GO:0005737">
    <property type="term" value="C:cytoplasm"/>
    <property type="evidence" value="ECO:0007669"/>
    <property type="project" value="UniProtKB-SubCell"/>
</dbReference>
<evidence type="ECO:0000256" key="2">
    <source>
        <dbReference type="ARBA" id="ARBA00004322"/>
    </source>
</evidence>
<dbReference type="PANTHER" id="PTHR16047:SF7">
    <property type="entry name" value="E3 UBIQUITIN-PROTEIN LIGASE RFWD3"/>
    <property type="match status" value="1"/>
</dbReference>
<dbReference type="InterPro" id="IPR015943">
    <property type="entry name" value="WD40/YVTN_repeat-like_dom_sf"/>
</dbReference>
<keyword evidence="19" id="KW-1185">Reference proteome</keyword>
<dbReference type="InterPro" id="IPR056527">
    <property type="entry name" value="WD40_RFWD3"/>
</dbReference>
<comment type="subcellular location">
    <subcellularLocation>
        <location evidence="3">Cytoplasm</location>
    </subcellularLocation>
    <subcellularLocation>
        <location evidence="2">Nucleus</location>
        <location evidence="2">PML body</location>
    </subcellularLocation>
</comment>
<evidence type="ECO:0000256" key="6">
    <source>
        <dbReference type="ARBA" id="ARBA00022490"/>
    </source>
</evidence>
<dbReference type="SUPFAM" id="SSF50978">
    <property type="entry name" value="WD40 repeat-like"/>
    <property type="match status" value="1"/>
</dbReference>
<evidence type="ECO:0000256" key="7">
    <source>
        <dbReference type="ARBA" id="ARBA00022574"/>
    </source>
</evidence>
<proteinExistence type="predicted"/>
<feature type="region of interest" description="Disordered" evidence="16">
    <location>
        <begin position="1"/>
        <end position="53"/>
    </location>
</feature>
<comment type="catalytic activity">
    <reaction evidence="1">
        <text>S-ubiquitinyl-[E2 ubiquitin-conjugating enzyme]-L-cysteine + [acceptor protein]-L-lysine = [E2 ubiquitin-conjugating enzyme]-L-cysteine + N(6)-ubiquitinyl-[acceptor protein]-L-lysine.</text>
        <dbReference type="EC" id="2.3.2.27"/>
    </reaction>
</comment>
<sequence length="798" mass="87232">MSQGSGNDDARTDQSLLQNDAPAESGSLPYRNSNISRPVSVSGEATEATEQSSPMLTVVGTLWVANAQITLEEHEQRALEPGNVTDTLPITNPHIVGPNEERDSPQEADMMLNMPIHTPSRAPVPSASHDHDEDATVGEVGIDVLPQRDFSTGAEEQQGEAPTEPVSIEEVPIETSHSPYEGTTLGIAEGAGPCTDDKTVTNNINSPKAPSRAEEEAHGETADGMNCPICMEPWTGEGIHRICCLACGHLFGRSCIRRWLNQRGKKNSKCPHCNRKARIEDIRNLYVPSLTVVDDKNQQLLEELGVLKSKNKELVVQNEKLRKDYQNLQAVVAARPQDMSRSKENFFTKRSLHTLQGCSSRQSYIVENQTKRRNFGQTYGMDTHKLQKTVTVNDNNLPEQFQLQEEFSLLGAKVFDMDAYSQMLLVAQKSTAVNGAFILNKISLLSLTDTLMMPLPPCTGAVRDIRVAPPSGKLPGRLALVASLGKTVSLFSLESNNVVLTYKLQSPCWSCAWDPDEPNYVFAGSQDGALTIFDLRQTSSPLRSLQSFCRQPVHTLHPINECNLPQGRQRNGVLTACSSGVYFWDSSIRDLDNSRPRAIACSDNSGICVAVAYNHLANMAVATFRDKPSVHQAGSMNHTADAAFSEPNHTSFQPNTQLNLGFHPLRASHYPLVKSGCTPTSGPDLQTTHGTLQCEAGSSMDCGWKYGNPMFGNASPVGMHRSALIFSSHIGCSSDSQSVFAFGDEETHALMLWDVKTLTVTDRLKAHGSPILDVKSMNIGERAMLGCISATNLQVYKR</sequence>
<dbReference type="GO" id="GO:0008270">
    <property type="term" value="F:zinc ion binding"/>
    <property type="evidence" value="ECO:0007669"/>
    <property type="project" value="UniProtKB-KW"/>
</dbReference>
<evidence type="ECO:0000256" key="4">
    <source>
        <dbReference type="ARBA" id="ARBA00004906"/>
    </source>
</evidence>
<evidence type="ECO:0000256" key="12">
    <source>
        <dbReference type="ARBA" id="ARBA00023204"/>
    </source>
</evidence>
<dbReference type="Pfam" id="PF23419">
    <property type="entry name" value="WD40_RFWD3"/>
    <property type="match status" value="1"/>
</dbReference>
<evidence type="ECO:0000313" key="18">
    <source>
        <dbReference type="EMBL" id="KAI5063585.1"/>
    </source>
</evidence>
<dbReference type="InterPro" id="IPR037381">
    <property type="entry name" value="RFWD3"/>
</dbReference>
<keyword evidence="14" id="KW-0863">Zinc-finger</keyword>
<dbReference type="InterPro" id="IPR013083">
    <property type="entry name" value="Znf_RING/FYVE/PHD"/>
</dbReference>